<evidence type="ECO:0000313" key="2">
    <source>
        <dbReference type="EMBL" id="MQL53415.1"/>
    </source>
</evidence>
<gene>
    <name evidence="2" type="ORF">GFC01_14340</name>
</gene>
<dbReference type="AlphaFoldDB" id="A0A6N7ITG1"/>
<proteinExistence type="predicted"/>
<dbReference type="InterPro" id="IPR002560">
    <property type="entry name" value="Transposase_DDE"/>
</dbReference>
<dbReference type="OrthoDB" id="2110692at2"/>
<sequence>MRAYGLKLSFHKFFDQPDRISGERHLKRWYFRAIQASTNESGRVYGRYSKLVPFQSFKRILEGINSPIQAAKARARGYRNSRTHITIAYIISSRLDYGLPRLCLC</sequence>
<protein>
    <recommendedName>
        <fullName evidence="1">Transposase IS204/IS1001/IS1096/IS1165 DDE domain-containing protein</fullName>
    </recommendedName>
</protein>
<dbReference type="Proteomes" id="UP000441717">
    <property type="component" value="Unassembled WGS sequence"/>
</dbReference>
<evidence type="ECO:0000259" key="1">
    <source>
        <dbReference type="Pfam" id="PF01610"/>
    </source>
</evidence>
<dbReference type="Pfam" id="PF01610">
    <property type="entry name" value="DDE_Tnp_ISL3"/>
    <property type="match status" value="1"/>
</dbReference>
<dbReference type="EMBL" id="WHYR01000049">
    <property type="protein sequence ID" value="MQL53415.1"/>
    <property type="molecule type" value="Genomic_DNA"/>
</dbReference>
<evidence type="ECO:0000313" key="3">
    <source>
        <dbReference type="Proteomes" id="UP000441717"/>
    </source>
</evidence>
<feature type="domain" description="Transposase IS204/IS1001/IS1096/IS1165 DDE" evidence="1">
    <location>
        <begin position="2"/>
        <end position="85"/>
    </location>
</feature>
<reference evidence="2 3" key="1">
    <citation type="submission" date="2019-10" db="EMBL/GenBank/DDBJ databases">
        <title>Comparative genomics of sulfur disproportionating microorganisms.</title>
        <authorList>
            <person name="Ward L.M."/>
            <person name="Bertran E."/>
            <person name="Johnston D."/>
        </authorList>
    </citation>
    <scope>NUCLEOTIDE SEQUENCE [LARGE SCALE GENOMIC DNA]</scope>
    <source>
        <strain evidence="2 3">DSM 14055</strain>
    </source>
</reference>
<organism evidence="2 3">
    <name type="scientific">Desulfofundulus thermobenzoicus</name>
    <dbReference type="NCBI Taxonomy" id="29376"/>
    <lineage>
        <taxon>Bacteria</taxon>
        <taxon>Bacillati</taxon>
        <taxon>Bacillota</taxon>
        <taxon>Clostridia</taxon>
        <taxon>Eubacteriales</taxon>
        <taxon>Peptococcaceae</taxon>
        <taxon>Desulfofundulus</taxon>
    </lineage>
</organism>
<accession>A0A6N7ITG1</accession>
<dbReference type="RefSeq" id="WP_152947890.1">
    <property type="nucleotide sequence ID" value="NZ_WHYR01000049.1"/>
</dbReference>
<keyword evidence="3" id="KW-1185">Reference proteome</keyword>
<name>A0A6N7ITG1_9FIRM</name>
<comment type="caution">
    <text evidence="2">The sequence shown here is derived from an EMBL/GenBank/DDBJ whole genome shotgun (WGS) entry which is preliminary data.</text>
</comment>